<dbReference type="Proteomes" id="UP000238196">
    <property type="component" value="Unassembled WGS sequence"/>
</dbReference>
<dbReference type="AlphaFoldDB" id="A0A2S5KIN3"/>
<dbReference type="PIRSF" id="PIRSF036778">
    <property type="entry name" value="UCP036778"/>
    <property type="match status" value="1"/>
</dbReference>
<dbReference type="EMBL" id="PRLP01000143">
    <property type="protein sequence ID" value="PPC74681.1"/>
    <property type="molecule type" value="Genomic_DNA"/>
</dbReference>
<protein>
    <submittedName>
        <fullName evidence="2">Xylose isomerase</fullName>
    </submittedName>
</protein>
<name>A0A2S5KIN3_9PROT</name>
<dbReference type="PANTHER" id="PTHR12110:SF21">
    <property type="entry name" value="XYLOSE ISOMERASE-LIKE TIM BARREL DOMAIN-CONTAINING PROTEIN"/>
    <property type="match status" value="1"/>
</dbReference>
<comment type="caution">
    <text evidence="2">The sequence shown here is derived from an EMBL/GenBank/DDBJ whole genome shotgun (WGS) entry which is preliminary data.</text>
</comment>
<organism evidence="2 3">
    <name type="scientific">Proteobacteria bacterium 228</name>
    <dbReference type="NCBI Taxonomy" id="2083153"/>
    <lineage>
        <taxon>Bacteria</taxon>
        <taxon>Pseudomonadati</taxon>
        <taxon>Pseudomonadota</taxon>
    </lineage>
</organism>
<dbReference type="InterPro" id="IPR050312">
    <property type="entry name" value="IolE/XylAMocC-like"/>
</dbReference>
<feature type="domain" description="Xylose isomerase-like TIM barrel" evidence="1">
    <location>
        <begin position="19"/>
        <end position="262"/>
    </location>
</feature>
<dbReference type="InterPro" id="IPR013022">
    <property type="entry name" value="Xyl_isomerase-like_TIM-brl"/>
</dbReference>
<dbReference type="Pfam" id="PF01261">
    <property type="entry name" value="AP_endonuc_2"/>
    <property type="match status" value="1"/>
</dbReference>
<gene>
    <name evidence="2" type="ORF">C4K68_24585</name>
</gene>
<reference evidence="2 3" key="1">
    <citation type="submission" date="2018-02" db="EMBL/GenBank/DDBJ databases">
        <title>novel marine gammaproteobacteria from coastal saline agro ecosystem.</title>
        <authorList>
            <person name="Krishnan R."/>
            <person name="Ramesh Kumar N."/>
        </authorList>
    </citation>
    <scope>NUCLEOTIDE SEQUENCE [LARGE SCALE GENOMIC DNA]</scope>
    <source>
        <strain evidence="2 3">228</strain>
    </source>
</reference>
<dbReference type="PANTHER" id="PTHR12110">
    <property type="entry name" value="HYDROXYPYRUVATE ISOMERASE"/>
    <property type="match status" value="1"/>
</dbReference>
<dbReference type="GO" id="GO:0016853">
    <property type="term" value="F:isomerase activity"/>
    <property type="evidence" value="ECO:0007669"/>
    <property type="project" value="UniProtKB-KW"/>
</dbReference>
<dbReference type="InterPro" id="IPR036237">
    <property type="entry name" value="Xyl_isomerase-like_sf"/>
</dbReference>
<evidence type="ECO:0000313" key="2">
    <source>
        <dbReference type="EMBL" id="PPC74681.1"/>
    </source>
</evidence>
<dbReference type="OrthoDB" id="2274384at2"/>
<dbReference type="SUPFAM" id="SSF51658">
    <property type="entry name" value="Xylose isomerase-like"/>
    <property type="match status" value="1"/>
</dbReference>
<dbReference type="InterPro" id="IPR014621">
    <property type="entry name" value="UCP036778_sugar_epimerase"/>
</dbReference>
<evidence type="ECO:0000313" key="3">
    <source>
        <dbReference type="Proteomes" id="UP000238196"/>
    </source>
</evidence>
<dbReference type="Gene3D" id="3.20.20.150">
    <property type="entry name" value="Divalent-metal-dependent TIM barrel enzymes"/>
    <property type="match status" value="1"/>
</dbReference>
<sequence length="266" mass="28863">MKFSLNHMICPGLTAEQLIDAAAGLGVDAVELRNDVQENSVTELQRATAIGEYARARGIKVLSINALYPFNVWNDEMAVKAEKQAQLANAAGAIGLVMCPFNENGPVASVDDIKKALTGLQPILEKHGLQGFVEALGFPFSSMRTKRVAVDAIEGLKAQGRFGLVHDTFHHKGAAEQEMFPALTGLVHISGVEDPAISFNDMLDAHRVLVGPQDRLDNIGQIKQLLATGYTGYFSFEPFSAEVWDLPDPIAAVKDSMDYIRARLAE</sequence>
<accession>A0A2S5KIN3</accession>
<proteinExistence type="predicted"/>
<evidence type="ECO:0000259" key="1">
    <source>
        <dbReference type="Pfam" id="PF01261"/>
    </source>
</evidence>
<keyword evidence="2" id="KW-0413">Isomerase</keyword>